<proteinExistence type="predicted"/>
<reference evidence="1 2" key="2">
    <citation type="submission" date="2018-11" db="EMBL/GenBank/DDBJ databases">
        <authorList>
            <consortium name="Pathogen Informatics"/>
        </authorList>
    </citation>
    <scope>NUCLEOTIDE SEQUENCE [LARGE SCALE GENOMIC DNA]</scope>
</reference>
<gene>
    <name evidence="1" type="ORF">NBR_LOCUS8645</name>
</gene>
<evidence type="ECO:0000313" key="1">
    <source>
        <dbReference type="EMBL" id="VDL72234.1"/>
    </source>
</evidence>
<organism evidence="3">
    <name type="scientific">Nippostrongylus brasiliensis</name>
    <name type="common">Rat hookworm</name>
    <dbReference type="NCBI Taxonomy" id="27835"/>
    <lineage>
        <taxon>Eukaryota</taxon>
        <taxon>Metazoa</taxon>
        <taxon>Ecdysozoa</taxon>
        <taxon>Nematoda</taxon>
        <taxon>Chromadorea</taxon>
        <taxon>Rhabditida</taxon>
        <taxon>Rhabditina</taxon>
        <taxon>Rhabditomorpha</taxon>
        <taxon>Strongyloidea</taxon>
        <taxon>Heligmosomidae</taxon>
        <taxon>Nippostrongylus</taxon>
    </lineage>
</organism>
<dbReference type="AlphaFoldDB" id="A0A0N4XZM5"/>
<evidence type="ECO:0000313" key="2">
    <source>
        <dbReference type="Proteomes" id="UP000271162"/>
    </source>
</evidence>
<keyword evidence="2" id="KW-1185">Reference proteome</keyword>
<dbReference type="WBParaSite" id="NBR_0000864401-mRNA-1">
    <property type="protein sequence ID" value="NBR_0000864401-mRNA-1"/>
    <property type="gene ID" value="NBR_0000864401"/>
</dbReference>
<dbReference type="EMBL" id="UYSL01020032">
    <property type="protein sequence ID" value="VDL72234.1"/>
    <property type="molecule type" value="Genomic_DNA"/>
</dbReference>
<name>A0A0N4XZM5_NIPBR</name>
<accession>A0A0N4XZM5</accession>
<protein>
    <submittedName>
        <fullName evidence="3">TerD domain-containing protein</fullName>
    </submittedName>
</protein>
<reference evidence="3" key="1">
    <citation type="submission" date="2017-02" db="UniProtKB">
        <authorList>
            <consortium name="WormBaseParasite"/>
        </authorList>
    </citation>
    <scope>IDENTIFICATION</scope>
</reference>
<dbReference type="Proteomes" id="UP000271162">
    <property type="component" value="Unassembled WGS sequence"/>
</dbReference>
<evidence type="ECO:0000313" key="3">
    <source>
        <dbReference type="WBParaSite" id="NBR_0000864401-mRNA-1"/>
    </source>
</evidence>
<sequence length="83" mass="8779">MVQVTVFLGDLESIAVDVVAEVETDVLSLASLSFGEDGADVGGKCTVVGSVDGSWWLVVAGNYDFPGNTQLDTEGLLMNRELR</sequence>